<comment type="caution">
    <text evidence="7">The sequence shown here is derived from an EMBL/GenBank/DDBJ whole genome shotgun (WGS) entry which is preliminary data.</text>
</comment>
<feature type="transmembrane region" description="Helical" evidence="6">
    <location>
        <begin position="6"/>
        <end position="27"/>
    </location>
</feature>
<keyword evidence="2 6" id="KW-0812">Transmembrane</keyword>
<dbReference type="KEGG" id="mgl:MGL_2790"/>
<evidence type="ECO:0000256" key="4">
    <source>
        <dbReference type="ARBA" id="ARBA00023136"/>
    </source>
</evidence>
<organism evidence="7 8">
    <name type="scientific">Malassezia globosa (strain ATCC MYA-4612 / CBS 7966)</name>
    <name type="common">Dandruff-associated fungus</name>
    <dbReference type="NCBI Taxonomy" id="425265"/>
    <lineage>
        <taxon>Eukaryota</taxon>
        <taxon>Fungi</taxon>
        <taxon>Dikarya</taxon>
        <taxon>Basidiomycota</taxon>
        <taxon>Ustilaginomycotina</taxon>
        <taxon>Malasseziomycetes</taxon>
        <taxon>Malasseziales</taxon>
        <taxon>Malasseziaceae</taxon>
        <taxon>Malassezia</taxon>
    </lineage>
</organism>
<keyword evidence="8" id="KW-1185">Reference proteome</keyword>
<protein>
    <recommendedName>
        <fullName evidence="9">Golgi apparatus membrane protein tvp38</fullName>
    </recommendedName>
</protein>
<evidence type="ECO:0008006" key="9">
    <source>
        <dbReference type="Google" id="ProtNLM"/>
    </source>
</evidence>
<keyword evidence="3 6" id="KW-1133">Transmembrane helix</keyword>
<dbReference type="GO" id="GO:0000045">
    <property type="term" value="P:autophagosome assembly"/>
    <property type="evidence" value="ECO:0007669"/>
    <property type="project" value="TreeGrafter"/>
</dbReference>
<dbReference type="GeneID" id="5854105"/>
<dbReference type="AlphaFoldDB" id="A8Q5K8"/>
<evidence type="ECO:0000256" key="1">
    <source>
        <dbReference type="ARBA" id="ARBA00004141"/>
    </source>
</evidence>
<feature type="transmembrane region" description="Helical" evidence="6">
    <location>
        <begin position="48"/>
        <end position="69"/>
    </location>
</feature>
<dbReference type="PANTHER" id="PTHR43220">
    <property type="match status" value="1"/>
</dbReference>
<dbReference type="EMBL" id="AAYY01000010">
    <property type="protein sequence ID" value="EDP42590.1"/>
    <property type="molecule type" value="Genomic_DNA"/>
</dbReference>
<name>A8Q5K8_MALGO</name>
<feature type="transmembrane region" description="Helical" evidence="6">
    <location>
        <begin position="119"/>
        <end position="135"/>
    </location>
</feature>
<reference evidence="7 8" key="1">
    <citation type="journal article" date="2007" name="Proc. Natl. Acad. Sci. U.S.A.">
        <title>Dandruff-associated Malassezia genomes reveal convergent and divergent virulence traits shared with plant and human fungal pathogens.</title>
        <authorList>
            <person name="Xu J."/>
            <person name="Saunders C.W."/>
            <person name="Hu P."/>
            <person name="Grant R.A."/>
            <person name="Boekhout T."/>
            <person name="Kuramae E.E."/>
            <person name="Kronstad J.W."/>
            <person name="Deangelis Y.M."/>
            <person name="Reeder N.L."/>
            <person name="Johnstone K.R."/>
            <person name="Leland M."/>
            <person name="Fieno A.M."/>
            <person name="Begley W.M."/>
            <person name="Sun Y."/>
            <person name="Lacey M.P."/>
            <person name="Chaudhary T."/>
            <person name="Keough T."/>
            <person name="Chu L."/>
            <person name="Sears R."/>
            <person name="Yuan B."/>
            <person name="Dawson T.L.Jr."/>
        </authorList>
    </citation>
    <scope>NUCLEOTIDE SEQUENCE [LARGE SCALE GENOMIC DNA]</scope>
    <source>
        <strain evidence="8">ATCC MYA-4612 / CBS 7966</strain>
    </source>
</reference>
<evidence type="ECO:0000256" key="5">
    <source>
        <dbReference type="ARBA" id="ARBA00025797"/>
    </source>
</evidence>
<feature type="transmembrane region" description="Helical" evidence="6">
    <location>
        <begin position="75"/>
        <end position="98"/>
    </location>
</feature>
<dbReference type="RefSeq" id="XP_001729804.1">
    <property type="nucleotide sequence ID" value="XM_001729752.1"/>
</dbReference>
<sequence length="249" mass="27875">MYLCILAGAMWGVPVALPIIGACIQVVPRWQQRIDSWKDTVQQYESSLFSYLTILRMMPVPPHFLVNIISPHLGIPMGIFFMSTVCGVFCSSLIYTAIGEGIEQITSSDSLRIFTWKNVTLITIVALACALPAWVKGRVQTPEDNPVQLSSIRLPTNTGQTTDVSWSGRIHNLYQSLLALVHPALRASSEESQDHDERDETGRRDFADESLLAWQEQAFVPGLRTMSSAPPINQDHHFSIGRFYDNQNI</sequence>
<evidence type="ECO:0000256" key="3">
    <source>
        <dbReference type="ARBA" id="ARBA00022989"/>
    </source>
</evidence>
<dbReference type="PANTHER" id="PTHR43220:SF18">
    <property type="entry name" value="TRANSMEMBRANE PROTEIN 41B"/>
    <property type="match status" value="1"/>
</dbReference>
<dbReference type="GO" id="GO:0005789">
    <property type="term" value="C:endoplasmic reticulum membrane"/>
    <property type="evidence" value="ECO:0007669"/>
    <property type="project" value="TreeGrafter"/>
</dbReference>
<keyword evidence="4 6" id="KW-0472">Membrane</keyword>
<comment type="subcellular location">
    <subcellularLocation>
        <location evidence="1">Membrane</location>
        <topology evidence="1">Multi-pass membrane protein</topology>
    </subcellularLocation>
</comment>
<dbReference type="VEuPathDB" id="FungiDB:MGL_2790"/>
<comment type="similarity">
    <text evidence="5">Belongs to the TMEM41 family.</text>
</comment>
<dbReference type="InterPro" id="IPR045014">
    <property type="entry name" value="TM41A/B"/>
</dbReference>
<dbReference type="InParanoid" id="A8Q5K8"/>
<dbReference type="OrthoDB" id="3364966at2759"/>
<evidence type="ECO:0000256" key="6">
    <source>
        <dbReference type="SAM" id="Phobius"/>
    </source>
</evidence>
<dbReference type="Proteomes" id="UP000008837">
    <property type="component" value="Unassembled WGS sequence"/>
</dbReference>
<evidence type="ECO:0000256" key="2">
    <source>
        <dbReference type="ARBA" id="ARBA00022692"/>
    </source>
</evidence>
<evidence type="ECO:0000313" key="7">
    <source>
        <dbReference type="EMBL" id="EDP42590.1"/>
    </source>
</evidence>
<accession>A8Q5K8</accession>
<proteinExistence type="inferred from homology"/>
<gene>
    <name evidence="7" type="ORF">MGL_2790</name>
</gene>
<evidence type="ECO:0000313" key="8">
    <source>
        <dbReference type="Proteomes" id="UP000008837"/>
    </source>
</evidence>